<dbReference type="Proteomes" id="UP000222916">
    <property type="component" value="Chromosome"/>
</dbReference>
<dbReference type="PROSITE" id="PS50532">
    <property type="entry name" value="HTH_IS408"/>
    <property type="match status" value="1"/>
</dbReference>
<evidence type="ECO:0000259" key="2">
    <source>
        <dbReference type="PROSITE" id="PS50532"/>
    </source>
</evidence>
<dbReference type="Gene3D" id="3.30.420.10">
    <property type="entry name" value="Ribonuclease H-like superfamily/Ribonuclease H"/>
    <property type="match status" value="1"/>
</dbReference>
<dbReference type="InterPro" id="IPR054353">
    <property type="entry name" value="IstA-like_C"/>
</dbReference>
<dbReference type="GO" id="GO:0015074">
    <property type="term" value="P:DNA integration"/>
    <property type="evidence" value="ECO:0007669"/>
    <property type="project" value="InterPro"/>
</dbReference>
<dbReference type="PANTHER" id="PTHR35004:SF8">
    <property type="entry name" value="TRANSPOSASE RV3428C-RELATED"/>
    <property type="match status" value="1"/>
</dbReference>
<dbReference type="EMBL" id="CP022426">
    <property type="protein sequence ID" value="ATP07512.1"/>
    <property type="molecule type" value="Genomic_DNA"/>
</dbReference>
<dbReference type="RefSeq" id="WP_099368872.1">
    <property type="nucleotide sequence ID" value="NZ_CP022426.1"/>
</dbReference>
<evidence type="ECO:0000259" key="3">
    <source>
        <dbReference type="PROSITE" id="PS50994"/>
    </source>
</evidence>
<dbReference type="Pfam" id="PF00665">
    <property type="entry name" value="rve"/>
    <property type="match status" value="1"/>
</dbReference>
<proteinExistence type="inferred from homology"/>
<evidence type="ECO:0000313" key="4">
    <source>
        <dbReference type="EMBL" id="ATP07512.1"/>
    </source>
</evidence>
<dbReference type="Pfam" id="PF22483">
    <property type="entry name" value="Mu-transpos_C_2"/>
    <property type="match status" value="1"/>
</dbReference>
<dbReference type="InterPro" id="IPR017895">
    <property type="entry name" value="HTH_IS408/IS1162_type"/>
</dbReference>
<feature type="domain" description="HTH IS408-type" evidence="2">
    <location>
        <begin position="11"/>
        <end position="93"/>
    </location>
</feature>
<evidence type="ECO:0000313" key="6">
    <source>
        <dbReference type="EMBL" id="ATP09238.1"/>
    </source>
</evidence>
<name>A0A2D1QFR5_AERSA</name>
<dbReference type="EMBL" id="CP022426">
    <property type="protein sequence ID" value="ATP09210.1"/>
    <property type="molecule type" value="Genomic_DNA"/>
</dbReference>
<dbReference type="EMBL" id="CP022426">
    <property type="protein sequence ID" value="ATP09238.1"/>
    <property type="molecule type" value="Genomic_DNA"/>
</dbReference>
<dbReference type="Gene3D" id="1.10.10.60">
    <property type="entry name" value="Homeodomain-like"/>
    <property type="match status" value="1"/>
</dbReference>
<accession>A0A2D1QFR5</accession>
<dbReference type="InterPro" id="IPR036397">
    <property type="entry name" value="RNaseH_sf"/>
</dbReference>
<reference evidence="6" key="1">
    <citation type="submission" date="2017-07" db="EMBL/GenBank/DDBJ databases">
        <title>The complete and fully assembled genome sequence of Aeromonas salmonicida subsp. pectolytica and its comparative analysis to other fully sequenced and assembled Aeromonas strains: deep investigation of the mobilome in environmental and pathogenic strains.</title>
        <authorList>
            <person name="Pfeiffer F."/>
            <person name="Zamora-Lagos M.-A."/>
            <person name="Blettinger M."/>
            <person name="Yeroslaviz A."/>
            <person name="Dahl A."/>
            <person name="Gruber S."/>
            <person name="Habermann B.H."/>
        </authorList>
    </citation>
    <scope>NUCLEOTIDE SEQUENCE</scope>
    <source>
        <strain evidence="6">34mel</strain>
    </source>
</reference>
<evidence type="ECO:0000256" key="1">
    <source>
        <dbReference type="ARBA" id="ARBA00009277"/>
    </source>
</evidence>
<feature type="domain" description="Integrase catalytic" evidence="3">
    <location>
        <begin position="133"/>
        <end position="335"/>
    </location>
</feature>
<dbReference type="EMBL" id="CP022426">
    <property type="protein sequence ID" value="ATP09344.1"/>
    <property type="molecule type" value="Genomic_DNA"/>
</dbReference>
<dbReference type="EMBL" id="CP022426">
    <property type="protein sequence ID" value="ATP09243.1"/>
    <property type="molecule type" value="Genomic_DNA"/>
</dbReference>
<dbReference type="InterPro" id="IPR001584">
    <property type="entry name" value="Integrase_cat-core"/>
</dbReference>
<evidence type="ECO:0000313" key="9">
    <source>
        <dbReference type="Proteomes" id="UP000222916"/>
    </source>
</evidence>
<evidence type="ECO:0000313" key="5">
    <source>
        <dbReference type="EMBL" id="ATP09210.1"/>
    </source>
</evidence>
<dbReference type="GO" id="GO:0003676">
    <property type="term" value="F:nucleic acid binding"/>
    <property type="evidence" value="ECO:0007669"/>
    <property type="project" value="InterPro"/>
</dbReference>
<evidence type="ECO:0000313" key="7">
    <source>
        <dbReference type="EMBL" id="ATP09243.1"/>
    </source>
</evidence>
<comment type="similarity">
    <text evidence="1">Belongs to the transposase IS21/IS408/IS1162 family.</text>
</comment>
<protein>
    <submittedName>
        <fullName evidence="6">ISEc12-type transposase ISAs27</fullName>
    </submittedName>
</protein>
<dbReference type="PROSITE" id="PS50994">
    <property type="entry name" value="INTEGRASE"/>
    <property type="match status" value="1"/>
</dbReference>
<dbReference type="PANTHER" id="PTHR35004">
    <property type="entry name" value="TRANSPOSASE RV3428C-RELATED"/>
    <property type="match status" value="1"/>
</dbReference>
<sequence>MSARPITVRKLKEILRLKFQAQLAHRQIALSLHISPSTVSYYLNRAAQLGIMTWPLSESWDDVSLERAFLKTCSVHKTQHKPTPNWALLHQELKKPGQKGVTLELLWQEYAERHPGSHYSYNHFCRLYKEWAALLQPSMRQTHIAGEKLFVDYCGQTMPIVDPHTGEILYRAQIFVAVLGASNYTFAEATRSQQLDDWVMSHKRAFEFFGGVPQLVVPDCLKSAVSVARNTDPDLNPTYQMLAAHFGTAIMPARPRKPKDKSKAEVGVQIVTRWILAVLRHETFHSLAQLNQRMGELLTRLNQKSFQKLPGCRGSLFAELDAPALKPLPDYPYHYTKVVPVLVGKDYHVDLEKHYYSVPYALQGKRLEAHLAEHTVTLYHAGKIVAEHQRSHHKGQHSSLREHMPAHHQALLEWSPERLLGWAASIGPYTTHWVDGFIRQAEHSTQAVRPCLALLGQSKTYGKERLEAACLRGHLTGANRLHNIRSMLKHGLEEQQLIANERQDPLQDIRHDNVHGEHYFH</sequence>
<reference evidence="9" key="2">
    <citation type="journal article" date="2018" name="BMC Genomics">
        <title>The complete and fully assembled genome sequence of Aeromonas salmonicida subsp. pectinolytica and its comparative analysis with other Aeromonas species: investigation of the mobilome in environmental and pathogenic strains.</title>
        <authorList>
            <person name="Pfeiffer F."/>
            <person name="Zamora-Lagos M.A."/>
            <person name="Blettinger M."/>
            <person name="Yeroslaviz A."/>
            <person name="Dahl A."/>
            <person name="Gruber S."/>
            <person name="Habermann B.H."/>
        </authorList>
    </citation>
    <scope>NUCLEOTIDE SEQUENCE [LARGE SCALE GENOMIC DNA]</scope>
    <source>
        <strain evidence="9">34mel</strain>
    </source>
</reference>
<dbReference type="NCBIfam" id="NF033546">
    <property type="entry name" value="transpos_IS21"/>
    <property type="match status" value="1"/>
</dbReference>
<gene>
    <name evidence="4" type="ORF">Asalp_02560</name>
    <name evidence="5" type="ORF">Asalp_20120</name>
    <name evidence="6" type="ORF">Asalp_20600</name>
    <name evidence="7" type="ORF">Asalp_20680</name>
    <name evidence="8" type="ORF">Asalp_21810</name>
</gene>
<dbReference type="AlphaFoldDB" id="A0A2D1QFR5"/>
<evidence type="ECO:0000313" key="8">
    <source>
        <dbReference type="EMBL" id="ATP09344.1"/>
    </source>
</evidence>
<organism evidence="6 9">
    <name type="scientific">Aeromonas salmonicida subsp. pectinolytica 34mel</name>
    <dbReference type="NCBI Taxonomy" id="1324960"/>
    <lineage>
        <taxon>Bacteria</taxon>
        <taxon>Pseudomonadati</taxon>
        <taxon>Pseudomonadota</taxon>
        <taxon>Gammaproteobacteria</taxon>
        <taxon>Aeromonadales</taxon>
        <taxon>Aeromonadaceae</taxon>
        <taxon>Aeromonas</taxon>
    </lineage>
</organism>